<dbReference type="SUPFAM" id="SSF51261">
    <property type="entry name" value="Duplicated hybrid motif"/>
    <property type="match status" value="1"/>
</dbReference>
<dbReference type="EMBL" id="QCYK01000001">
    <property type="protein sequence ID" value="PUZ29408.1"/>
    <property type="molecule type" value="Genomic_DNA"/>
</dbReference>
<reference evidence="3 4" key="1">
    <citation type="submission" date="2018-04" db="EMBL/GenBank/DDBJ databases">
        <title>Chitinophaga fuyangensis sp. nov., isolated from soil in a chemical factory.</title>
        <authorList>
            <person name="Chen K."/>
        </authorList>
    </citation>
    <scope>NUCLEOTIDE SEQUENCE [LARGE SCALE GENOMIC DNA]</scope>
    <source>
        <strain evidence="3 4">LY-1</strain>
    </source>
</reference>
<proteinExistence type="predicted"/>
<feature type="signal peptide" evidence="1">
    <location>
        <begin position="1"/>
        <end position="19"/>
    </location>
</feature>
<evidence type="ECO:0000259" key="2">
    <source>
        <dbReference type="Pfam" id="PF01551"/>
    </source>
</evidence>
<evidence type="ECO:0000313" key="4">
    <source>
        <dbReference type="Proteomes" id="UP000244450"/>
    </source>
</evidence>
<organism evidence="3 4">
    <name type="scientific">Chitinophaga parva</name>
    <dbReference type="NCBI Taxonomy" id="2169414"/>
    <lineage>
        <taxon>Bacteria</taxon>
        <taxon>Pseudomonadati</taxon>
        <taxon>Bacteroidota</taxon>
        <taxon>Chitinophagia</taxon>
        <taxon>Chitinophagales</taxon>
        <taxon>Chitinophagaceae</taxon>
        <taxon>Chitinophaga</taxon>
    </lineage>
</organism>
<dbReference type="InterPro" id="IPR050570">
    <property type="entry name" value="Cell_wall_metabolism_enzyme"/>
</dbReference>
<evidence type="ECO:0000256" key="1">
    <source>
        <dbReference type="SAM" id="SignalP"/>
    </source>
</evidence>
<dbReference type="GO" id="GO:0004222">
    <property type="term" value="F:metalloendopeptidase activity"/>
    <property type="evidence" value="ECO:0007669"/>
    <property type="project" value="TreeGrafter"/>
</dbReference>
<dbReference type="PANTHER" id="PTHR21666">
    <property type="entry name" value="PEPTIDASE-RELATED"/>
    <property type="match status" value="1"/>
</dbReference>
<comment type="caution">
    <text evidence="3">The sequence shown here is derived from an EMBL/GenBank/DDBJ whole genome shotgun (WGS) entry which is preliminary data.</text>
</comment>
<dbReference type="OrthoDB" id="9809488at2"/>
<accession>A0A2T7BP04</accession>
<feature type="chain" id="PRO_5015500878" description="M23ase beta-sheet core domain-containing protein" evidence="1">
    <location>
        <begin position="20"/>
        <end position="389"/>
    </location>
</feature>
<dbReference type="InterPro" id="IPR016047">
    <property type="entry name" value="M23ase_b-sheet_dom"/>
</dbReference>
<dbReference type="RefSeq" id="WP_108686046.1">
    <property type="nucleotide sequence ID" value="NZ_QCYK01000001.1"/>
</dbReference>
<keyword evidence="1" id="KW-0732">Signal</keyword>
<protein>
    <recommendedName>
        <fullName evidence="2">M23ase beta-sheet core domain-containing protein</fullName>
    </recommendedName>
</protein>
<sequence>MKAHTLALLLFLGGHVLSAAGQEHSSFPIDVTTGPAPQLFSVDNQLRLSYELHLVNYAPFPVKLSALHITGNPGGQLTVLDSNSLKDDLVLANHLLGNTGDTVQTQTLEPGKAAVIFIDMSLEQNQGIPASLGHLFTFSFQNNMGKTIVRNMPGPDIAVLSGTAVIIGPPVKGAGWVAFNAYGGSGHRRSFNPVDGRLQIAERFAIDFMQVGQDGKLFHGEPQQNANFYGYGRPVLAVADATVYAVKDGLAEQTGTSEREKRVVTLDNIVGDYVILDLGSGRYAIYAHLQPGKITVRAGDRVKEGQVLGLLGNSGNSDEPHLHFQIMDKPSPLGAEGLPFVIKEFTQQGIAQNTDAMDEGAAWKGNAERQIKTVYYRQFPLDNAVIDLK</sequence>
<dbReference type="InterPro" id="IPR011055">
    <property type="entry name" value="Dup_hybrid_motif"/>
</dbReference>
<dbReference type="CDD" id="cd12797">
    <property type="entry name" value="M23_peptidase"/>
    <property type="match status" value="1"/>
</dbReference>
<dbReference type="Pfam" id="PF01551">
    <property type="entry name" value="Peptidase_M23"/>
    <property type="match status" value="1"/>
</dbReference>
<keyword evidence="4" id="KW-1185">Reference proteome</keyword>
<dbReference type="Gene3D" id="2.70.70.10">
    <property type="entry name" value="Glucose Permease (Domain IIA)"/>
    <property type="match status" value="1"/>
</dbReference>
<dbReference type="Proteomes" id="UP000244450">
    <property type="component" value="Unassembled WGS sequence"/>
</dbReference>
<evidence type="ECO:0000313" key="3">
    <source>
        <dbReference type="EMBL" id="PUZ29408.1"/>
    </source>
</evidence>
<gene>
    <name evidence="3" type="ORF">DCC81_08150</name>
</gene>
<dbReference type="AlphaFoldDB" id="A0A2T7BP04"/>
<name>A0A2T7BP04_9BACT</name>
<dbReference type="PANTHER" id="PTHR21666:SF270">
    <property type="entry name" value="MUREIN HYDROLASE ACTIVATOR ENVC"/>
    <property type="match status" value="1"/>
</dbReference>
<feature type="domain" description="M23ase beta-sheet core" evidence="2">
    <location>
        <begin position="237"/>
        <end position="329"/>
    </location>
</feature>